<dbReference type="InterPro" id="IPR036864">
    <property type="entry name" value="Zn2-C6_fun-type_DNA-bd_sf"/>
</dbReference>
<dbReference type="CDD" id="cd00067">
    <property type="entry name" value="GAL4"/>
    <property type="match status" value="1"/>
</dbReference>
<keyword evidence="1" id="KW-0539">Nucleus</keyword>
<comment type="caution">
    <text evidence="3">The sequence shown here is derived from an EMBL/GenBank/DDBJ whole genome shotgun (WGS) entry which is preliminary data.</text>
</comment>
<evidence type="ECO:0008006" key="5">
    <source>
        <dbReference type="Google" id="ProtNLM"/>
    </source>
</evidence>
<evidence type="ECO:0000313" key="4">
    <source>
        <dbReference type="Proteomes" id="UP001303473"/>
    </source>
</evidence>
<gene>
    <name evidence="3" type="ORF">QBC46DRAFT_361449</name>
</gene>
<evidence type="ECO:0000313" key="3">
    <source>
        <dbReference type="EMBL" id="KAK3943933.1"/>
    </source>
</evidence>
<dbReference type="EMBL" id="MU853762">
    <property type="protein sequence ID" value="KAK3943933.1"/>
    <property type="molecule type" value="Genomic_DNA"/>
</dbReference>
<organism evidence="3 4">
    <name type="scientific">Diplogelasinospora grovesii</name>
    <dbReference type="NCBI Taxonomy" id="303347"/>
    <lineage>
        <taxon>Eukaryota</taxon>
        <taxon>Fungi</taxon>
        <taxon>Dikarya</taxon>
        <taxon>Ascomycota</taxon>
        <taxon>Pezizomycotina</taxon>
        <taxon>Sordariomycetes</taxon>
        <taxon>Sordariomycetidae</taxon>
        <taxon>Sordariales</taxon>
        <taxon>Diplogelasinosporaceae</taxon>
        <taxon>Diplogelasinospora</taxon>
    </lineage>
</organism>
<dbReference type="AlphaFoldDB" id="A0AAN6NFM9"/>
<dbReference type="Proteomes" id="UP001303473">
    <property type="component" value="Unassembled WGS sequence"/>
</dbReference>
<protein>
    <recommendedName>
        <fullName evidence="5">Zn(2)-C6 fungal-type domain-containing protein</fullName>
    </recommendedName>
</protein>
<dbReference type="GO" id="GO:0008270">
    <property type="term" value="F:zinc ion binding"/>
    <property type="evidence" value="ECO:0007669"/>
    <property type="project" value="InterPro"/>
</dbReference>
<feature type="region of interest" description="Disordered" evidence="2">
    <location>
        <begin position="206"/>
        <end position="243"/>
    </location>
</feature>
<dbReference type="GO" id="GO:0000981">
    <property type="term" value="F:DNA-binding transcription factor activity, RNA polymerase II-specific"/>
    <property type="evidence" value="ECO:0007669"/>
    <property type="project" value="InterPro"/>
</dbReference>
<reference evidence="4" key="1">
    <citation type="journal article" date="2023" name="Mol. Phylogenet. Evol.">
        <title>Genome-scale phylogeny and comparative genomics of the fungal order Sordariales.</title>
        <authorList>
            <person name="Hensen N."/>
            <person name="Bonometti L."/>
            <person name="Westerberg I."/>
            <person name="Brannstrom I.O."/>
            <person name="Guillou S."/>
            <person name="Cros-Aarteil S."/>
            <person name="Calhoun S."/>
            <person name="Haridas S."/>
            <person name="Kuo A."/>
            <person name="Mondo S."/>
            <person name="Pangilinan J."/>
            <person name="Riley R."/>
            <person name="LaButti K."/>
            <person name="Andreopoulos B."/>
            <person name="Lipzen A."/>
            <person name="Chen C."/>
            <person name="Yan M."/>
            <person name="Daum C."/>
            <person name="Ng V."/>
            <person name="Clum A."/>
            <person name="Steindorff A."/>
            <person name="Ohm R.A."/>
            <person name="Martin F."/>
            <person name="Silar P."/>
            <person name="Natvig D.O."/>
            <person name="Lalanne C."/>
            <person name="Gautier V."/>
            <person name="Ament-Velasquez S.L."/>
            <person name="Kruys A."/>
            <person name="Hutchinson M.I."/>
            <person name="Powell A.J."/>
            <person name="Barry K."/>
            <person name="Miller A.N."/>
            <person name="Grigoriev I.V."/>
            <person name="Debuchy R."/>
            <person name="Gladieux P."/>
            <person name="Hiltunen Thoren M."/>
            <person name="Johannesson H."/>
        </authorList>
    </citation>
    <scope>NUCLEOTIDE SEQUENCE [LARGE SCALE GENOMIC DNA]</scope>
    <source>
        <strain evidence="4">CBS 340.73</strain>
    </source>
</reference>
<evidence type="ECO:0000256" key="1">
    <source>
        <dbReference type="ARBA" id="ARBA00023242"/>
    </source>
</evidence>
<keyword evidence="4" id="KW-1185">Reference proteome</keyword>
<accession>A0AAN6NFM9</accession>
<dbReference type="InterPro" id="IPR001138">
    <property type="entry name" value="Zn2Cys6_DnaBD"/>
</dbReference>
<proteinExistence type="predicted"/>
<feature type="compositionally biased region" description="Low complexity" evidence="2">
    <location>
        <begin position="131"/>
        <end position="147"/>
    </location>
</feature>
<dbReference type="SUPFAM" id="SSF57701">
    <property type="entry name" value="Zn2/Cys6 DNA-binding domain"/>
    <property type="match status" value="1"/>
</dbReference>
<name>A0AAN6NFM9_9PEZI</name>
<feature type="region of interest" description="Disordered" evidence="2">
    <location>
        <begin position="119"/>
        <end position="183"/>
    </location>
</feature>
<feature type="compositionally biased region" description="Low complexity" evidence="2">
    <location>
        <begin position="215"/>
        <end position="224"/>
    </location>
</feature>
<evidence type="ECO:0000256" key="2">
    <source>
        <dbReference type="SAM" id="MobiDB-lite"/>
    </source>
</evidence>
<sequence length="388" mass="41961">MAGMSGFTVFQPTLGAALQWLPALGTRELDNMINAFLPGPASIQDKRAHISMDFFEYARQTGETFRFYPISAAPFTSITVESSASSAALHDSGYGSSFNVSPVVPDLTSWTQSPAALAPSASFDENKAKTRSASSPSSSKKANASSSRQQTTDFANHPGMRIMTKDGRDITNSASRGCKTREQRDHAHLMRIIKACDSCRRKKIRCDPSHKKRSASQASSTASQLESRPAKKAKKAADPPPLALPAVAPDFTVAGILEGTEAAPSLPAFDVSLENFDELWSQFVQFEPEAPVLATNYNIPEDYDFFFDAQGRFTPSSGWSSASPSQLRPEISPSAPTLPYLNPGGTHGTNYLDFNLYSPASDFMDEEPLLAKQDLPSAKASCRTDHVS</sequence>